<dbReference type="PANTHER" id="PTHR10039">
    <property type="entry name" value="AMELOGENIN"/>
    <property type="match status" value="1"/>
</dbReference>
<reference evidence="4" key="1">
    <citation type="submission" date="2020-11" db="EMBL/GenBank/DDBJ databases">
        <authorList>
            <consortium name="DOE Joint Genome Institute"/>
            <person name="Ahrendt S."/>
            <person name="Riley R."/>
            <person name="Andreopoulos W."/>
            <person name="Labutti K."/>
            <person name="Pangilinan J."/>
            <person name="Ruiz-Duenas F.J."/>
            <person name="Barrasa J.M."/>
            <person name="Sanchez-Garcia M."/>
            <person name="Camarero S."/>
            <person name="Miyauchi S."/>
            <person name="Serrano A."/>
            <person name="Linde D."/>
            <person name="Babiker R."/>
            <person name="Drula E."/>
            <person name="Ayuso-Fernandez I."/>
            <person name="Pacheco R."/>
            <person name="Padilla G."/>
            <person name="Ferreira P."/>
            <person name="Barriuso J."/>
            <person name="Kellner H."/>
            <person name="Castanera R."/>
            <person name="Alfaro M."/>
            <person name="Ramirez L."/>
            <person name="Pisabarro A.G."/>
            <person name="Kuo A."/>
            <person name="Tritt A."/>
            <person name="Lipzen A."/>
            <person name="He G."/>
            <person name="Yan M."/>
            <person name="Ng V."/>
            <person name="Cullen D."/>
            <person name="Martin F."/>
            <person name="Rosso M.-N."/>
            <person name="Henrissat B."/>
            <person name="Hibbett D."/>
            <person name="Martinez A.T."/>
            <person name="Grigoriev I.V."/>
        </authorList>
    </citation>
    <scope>NUCLEOTIDE SEQUENCE</scope>
    <source>
        <strain evidence="4">AH 40177</strain>
    </source>
</reference>
<protein>
    <recommendedName>
        <fullName evidence="3">Nephrocystin 3-like N-terminal domain-containing protein</fullName>
    </recommendedName>
</protein>
<feature type="domain" description="Nephrocystin 3-like N-terminal" evidence="3">
    <location>
        <begin position="55"/>
        <end position="188"/>
    </location>
</feature>
<comment type="caution">
    <text evidence="4">The sequence shown here is derived from an EMBL/GenBank/DDBJ whole genome shotgun (WGS) entry which is preliminary data.</text>
</comment>
<keyword evidence="2" id="KW-0732">Signal</keyword>
<dbReference type="Pfam" id="PF24883">
    <property type="entry name" value="NPHP3_N"/>
    <property type="match status" value="1"/>
</dbReference>
<evidence type="ECO:0000313" key="4">
    <source>
        <dbReference type="EMBL" id="KAF9073951.1"/>
    </source>
</evidence>
<evidence type="ECO:0000256" key="2">
    <source>
        <dbReference type="SAM" id="SignalP"/>
    </source>
</evidence>
<evidence type="ECO:0000259" key="3">
    <source>
        <dbReference type="Pfam" id="PF24883"/>
    </source>
</evidence>
<dbReference type="Proteomes" id="UP000772434">
    <property type="component" value="Unassembled WGS sequence"/>
</dbReference>
<name>A0A9P5UCB5_9AGAR</name>
<accession>A0A9P5UCB5</accession>
<dbReference type="OrthoDB" id="538223at2759"/>
<keyword evidence="5" id="KW-1185">Reference proteome</keyword>
<dbReference type="EMBL" id="JADNRY010000015">
    <property type="protein sequence ID" value="KAF9073951.1"/>
    <property type="molecule type" value="Genomic_DNA"/>
</dbReference>
<evidence type="ECO:0000313" key="5">
    <source>
        <dbReference type="Proteomes" id="UP000772434"/>
    </source>
</evidence>
<keyword evidence="1" id="KW-0677">Repeat</keyword>
<dbReference type="InterPro" id="IPR056884">
    <property type="entry name" value="NPHP3-like_N"/>
</dbReference>
<gene>
    <name evidence="4" type="ORF">BDP27DRAFT_1416648</name>
</gene>
<sequence length="567" mass="64013">MLRLVILLLFVIQEHAKQSWKTCEIGSSRMIQASPVSAGSMDLQEQESPRLLRLFAETCAQNGTLAGSFFFWRSDSERNNPQRLFPTLALHMAMAIPDLRSHINAVVVNGLLVLSASIETQFDSLILQPWLQAFGTLEPSLSKAIARVLIIDGLDECSDSRNQQRIVSVLANAVKTNRLPFRVLVASRPEPRIKDAFSYPKFQNTYFGTTCRWMHLDAAAYQASLDIRLFLEDRFSQIIEYHSHSMVHIPHPWPTLDQIEHLVQKSSGQFIYPSTVLKYIDEDGAVPAERLDVVLGLSPSEEDSGSPFAELDALYLQILSSHKSSVSLLRRILGTIILCPGQLDTSIFTDIFGIPLGTLHATLSGVHSLFEPPSPLESRFQFCHASFTEFLLDHKRSLGFFIDKPIHHDNMAQSLLDFQTRHYASGGSVWEDLFAKFTGVNAQEFLRSRPDPPSPLSHPFYSWVYHCLLAAGSNQLMAKIDAYIDSIMQTQWCVMNSFFDITEVWERYRDKCGPSLRRFMTIHAQRYPRAGKPPIAIHHDISSADFKDWPVPLSAPKAWRAKPALSS</sequence>
<evidence type="ECO:0000256" key="1">
    <source>
        <dbReference type="ARBA" id="ARBA00022737"/>
    </source>
</evidence>
<dbReference type="PANTHER" id="PTHR10039:SF14">
    <property type="entry name" value="NACHT DOMAIN-CONTAINING PROTEIN"/>
    <property type="match status" value="1"/>
</dbReference>
<feature type="signal peptide" evidence="2">
    <location>
        <begin position="1"/>
        <end position="16"/>
    </location>
</feature>
<dbReference type="AlphaFoldDB" id="A0A9P5UCB5"/>
<proteinExistence type="predicted"/>
<feature type="chain" id="PRO_5040205042" description="Nephrocystin 3-like N-terminal domain-containing protein" evidence="2">
    <location>
        <begin position="17"/>
        <end position="567"/>
    </location>
</feature>
<organism evidence="4 5">
    <name type="scientific">Rhodocollybia butyracea</name>
    <dbReference type="NCBI Taxonomy" id="206335"/>
    <lineage>
        <taxon>Eukaryota</taxon>
        <taxon>Fungi</taxon>
        <taxon>Dikarya</taxon>
        <taxon>Basidiomycota</taxon>
        <taxon>Agaricomycotina</taxon>
        <taxon>Agaricomycetes</taxon>
        <taxon>Agaricomycetidae</taxon>
        <taxon>Agaricales</taxon>
        <taxon>Marasmiineae</taxon>
        <taxon>Omphalotaceae</taxon>
        <taxon>Rhodocollybia</taxon>
    </lineage>
</organism>